<evidence type="ECO:0000256" key="2">
    <source>
        <dbReference type="ARBA" id="ARBA00004141"/>
    </source>
</evidence>
<evidence type="ECO:0000313" key="15">
    <source>
        <dbReference type="EMBL" id="MBP1907667.1"/>
    </source>
</evidence>
<dbReference type="InterPro" id="IPR003661">
    <property type="entry name" value="HisK_dim/P_dom"/>
</dbReference>
<keyword evidence="9" id="KW-0067">ATP-binding</keyword>
<dbReference type="InterPro" id="IPR050398">
    <property type="entry name" value="HssS/ArlS-like"/>
</dbReference>
<accession>A0ABS4FYL8</accession>
<dbReference type="PROSITE" id="PS50109">
    <property type="entry name" value="HIS_KIN"/>
    <property type="match status" value="1"/>
</dbReference>
<proteinExistence type="predicted"/>
<evidence type="ECO:0000256" key="13">
    <source>
        <dbReference type="SAM" id="Phobius"/>
    </source>
</evidence>
<feature type="transmembrane region" description="Helical" evidence="13">
    <location>
        <begin position="154"/>
        <end position="173"/>
    </location>
</feature>
<dbReference type="InterPro" id="IPR008358">
    <property type="entry name" value="Sig_transdc_His_kin/Pase_MprB"/>
</dbReference>
<comment type="catalytic activity">
    <reaction evidence="1">
        <text>ATP + protein L-histidine = ADP + protein N-phospho-L-histidine.</text>
        <dbReference type="EC" id="2.7.13.3"/>
    </reaction>
</comment>
<sequence>MAIRMNQSNLRREFLMYLIKMAMSVIGIGVAFVILHLIAINSGFILPANYDEQRVLQAEPIIQQASEVTAEIIPSGLKFGVFNKQNLQYTMGDLDPSVAMSFLKTKMKVTAKDQQVYRLIETKQQYVVLHYQLRAQFGSPVLRQWLPNVELLEFAIGLICILLIVFSVTMIYVNRFKEQFKIINKLTGHIQQQDLNFEDVHSNIQEFDEIIQSLSEMREALKQSLESQWKMEQNKNEQIAALAHDVKLPVTVIRGNAELLSLSDLDEEQNTYTHYILAANTRIEHYINQLIHMSRSQNPMSVTKAHIQLNEWLERVHSETIAYIGGRDVSVNITMEQNRGLTLFVDLDLFHRAIMNILSNAVDYTPDGGTIKLHTQLVEEKTVITITDSGQGFTNEALQQATQLFYMGDKSRSTQGHYGMGLTFAHNIVGLHGGKLTLRNADSGGGQVVIEL</sequence>
<keyword evidence="7" id="KW-0547">Nucleotide-binding</keyword>
<dbReference type="SMART" id="SM00388">
    <property type="entry name" value="HisKA"/>
    <property type="match status" value="1"/>
</dbReference>
<keyword evidence="16" id="KW-1185">Reference proteome</keyword>
<evidence type="ECO:0000256" key="12">
    <source>
        <dbReference type="ARBA" id="ARBA00023136"/>
    </source>
</evidence>
<name>A0ABS4FYL8_9BACL</name>
<dbReference type="InterPro" id="IPR036890">
    <property type="entry name" value="HATPase_C_sf"/>
</dbReference>
<dbReference type="PANTHER" id="PTHR45528:SF8">
    <property type="entry name" value="HISTIDINE KINASE"/>
    <property type="match status" value="1"/>
</dbReference>
<evidence type="ECO:0000256" key="10">
    <source>
        <dbReference type="ARBA" id="ARBA00022989"/>
    </source>
</evidence>
<evidence type="ECO:0000256" key="5">
    <source>
        <dbReference type="ARBA" id="ARBA00022679"/>
    </source>
</evidence>
<evidence type="ECO:0000256" key="6">
    <source>
        <dbReference type="ARBA" id="ARBA00022692"/>
    </source>
</evidence>
<dbReference type="SUPFAM" id="SSF47384">
    <property type="entry name" value="Homodimeric domain of signal transducing histidine kinase"/>
    <property type="match status" value="1"/>
</dbReference>
<evidence type="ECO:0000313" key="16">
    <source>
        <dbReference type="Proteomes" id="UP001519272"/>
    </source>
</evidence>
<comment type="caution">
    <text evidence="15">The sequence shown here is derived from an EMBL/GenBank/DDBJ whole genome shotgun (WGS) entry which is preliminary data.</text>
</comment>
<keyword evidence="11" id="KW-0902">Two-component regulatory system</keyword>
<dbReference type="PANTHER" id="PTHR45528">
    <property type="entry name" value="SENSOR HISTIDINE KINASE CPXA"/>
    <property type="match status" value="1"/>
</dbReference>
<keyword evidence="6 13" id="KW-0812">Transmembrane</keyword>
<evidence type="ECO:0000259" key="14">
    <source>
        <dbReference type="PROSITE" id="PS50109"/>
    </source>
</evidence>
<evidence type="ECO:0000256" key="8">
    <source>
        <dbReference type="ARBA" id="ARBA00022777"/>
    </source>
</evidence>
<keyword evidence="10 13" id="KW-1133">Transmembrane helix</keyword>
<dbReference type="SUPFAM" id="SSF55874">
    <property type="entry name" value="ATPase domain of HSP90 chaperone/DNA topoisomerase II/histidine kinase"/>
    <property type="match status" value="1"/>
</dbReference>
<comment type="subcellular location">
    <subcellularLocation>
        <location evidence="2">Membrane</location>
        <topology evidence="2">Multi-pass membrane protein</topology>
    </subcellularLocation>
</comment>
<feature type="transmembrane region" description="Helical" evidence="13">
    <location>
        <begin position="21"/>
        <end position="46"/>
    </location>
</feature>
<keyword evidence="8 15" id="KW-0418">Kinase</keyword>
<dbReference type="EC" id="2.7.13.3" evidence="3"/>
<dbReference type="CDD" id="cd00082">
    <property type="entry name" value="HisKA"/>
    <property type="match status" value="1"/>
</dbReference>
<dbReference type="Gene3D" id="3.30.565.10">
    <property type="entry name" value="Histidine kinase-like ATPase, C-terminal domain"/>
    <property type="match status" value="1"/>
</dbReference>
<dbReference type="InterPro" id="IPR036097">
    <property type="entry name" value="HisK_dim/P_sf"/>
</dbReference>
<evidence type="ECO:0000256" key="1">
    <source>
        <dbReference type="ARBA" id="ARBA00000085"/>
    </source>
</evidence>
<dbReference type="Pfam" id="PF02518">
    <property type="entry name" value="HATPase_c"/>
    <property type="match status" value="1"/>
</dbReference>
<evidence type="ECO:0000256" key="9">
    <source>
        <dbReference type="ARBA" id="ARBA00022840"/>
    </source>
</evidence>
<protein>
    <recommendedName>
        <fullName evidence="3">histidine kinase</fullName>
        <ecNumber evidence="3">2.7.13.3</ecNumber>
    </recommendedName>
</protein>
<feature type="domain" description="Histidine kinase" evidence="14">
    <location>
        <begin position="241"/>
        <end position="452"/>
    </location>
</feature>
<dbReference type="InterPro" id="IPR005467">
    <property type="entry name" value="His_kinase_dom"/>
</dbReference>
<dbReference type="GO" id="GO:0016301">
    <property type="term" value="F:kinase activity"/>
    <property type="evidence" value="ECO:0007669"/>
    <property type="project" value="UniProtKB-KW"/>
</dbReference>
<evidence type="ECO:0000256" key="7">
    <source>
        <dbReference type="ARBA" id="ARBA00022741"/>
    </source>
</evidence>
<organism evidence="15 16">
    <name type="scientific">Paenibacillus turicensis</name>
    <dbReference type="NCBI Taxonomy" id="160487"/>
    <lineage>
        <taxon>Bacteria</taxon>
        <taxon>Bacillati</taxon>
        <taxon>Bacillota</taxon>
        <taxon>Bacilli</taxon>
        <taxon>Bacillales</taxon>
        <taxon>Paenibacillaceae</taxon>
        <taxon>Paenibacillus</taxon>
    </lineage>
</organism>
<keyword evidence="5" id="KW-0808">Transferase</keyword>
<dbReference type="PRINTS" id="PR01780">
    <property type="entry name" value="LANTIREGPROT"/>
</dbReference>
<reference evidence="15 16" key="1">
    <citation type="submission" date="2021-03" db="EMBL/GenBank/DDBJ databases">
        <title>Genomic Encyclopedia of Type Strains, Phase IV (KMG-IV): sequencing the most valuable type-strain genomes for metagenomic binning, comparative biology and taxonomic classification.</title>
        <authorList>
            <person name="Goeker M."/>
        </authorList>
    </citation>
    <scope>NUCLEOTIDE SEQUENCE [LARGE SCALE GENOMIC DNA]</scope>
    <source>
        <strain evidence="15 16">DSM 14349</strain>
    </source>
</reference>
<evidence type="ECO:0000256" key="4">
    <source>
        <dbReference type="ARBA" id="ARBA00022553"/>
    </source>
</evidence>
<dbReference type="EMBL" id="JAGGKG010000031">
    <property type="protein sequence ID" value="MBP1907667.1"/>
    <property type="molecule type" value="Genomic_DNA"/>
</dbReference>
<dbReference type="Proteomes" id="UP001519272">
    <property type="component" value="Unassembled WGS sequence"/>
</dbReference>
<dbReference type="RefSeq" id="WP_210091243.1">
    <property type="nucleotide sequence ID" value="NZ_JAGGKG010000031.1"/>
</dbReference>
<dbReference type="Pfam" id="PF00512">
    <property type="entry name" value="HisKA"/>
    <property type="match status" value="1"/>
</dbReference>
<dbReference type="SMART" id="SM00387">
    <property type="entry name" value="HATPase_c"/>
    <property type="match status" value="1"/>
</dbReference>
<evidence type="ECO:0000256" key="3">
    <source>
        <dbReference type="ARBA" id="ARBA00012438"/>
    </source>
</evidence>
<keyword evidence="4" id="KW-0597">Phosphoprotein</keyword>
<dbReference type="Gene3D" id="1.10.287.130">
    <property type="match status" value="1"/>
</dbReference>
<dbReference type="InterPro" id="IPR003594">
    <property type="entry name" value="HATPase_dom"/>
</dbReference>
<evidence type="ECO:0000256" key="11">
    <source>
        <dbReference type="ARBA" id="ARBA00023012"/>
    </source>
</evidence>
<gene>
    <name evidence="15" type="ORF">J2Z32_004348</name>
</gene>
<keyword evidence="12 13" id="KW-0472">Membrane</keyword>